<keyword evidence="4" id="KW-0411">Iron-sulfur</keyword>
<dbReference type="SFLD" id="SFLDS00029">
    <property type="entry name" value="Radical_SAM"/>
    <property type="match status" value="1"/>
</dbReference>
<gene>
    <name evidence="5" type="ORF">METZ01_LOCUS151558</name>
</gene>
<dbReference type="CDD" id="cd01335">
    <property type="entry name" value="Radical_SAM"/>
    <property type="match status" value="1"/>
</dbReference>
<keyword evidence="2" id="KW-0479">Metal-binding</keyword>
<evidence type="ECO:0008006" key="6">
    <source>
        <dbReference type="Google" id="ProtNLM"/>
    </source>
</evidence>
<keyword evidence="3" id="KW-0408">Iron</keyword>
<accession>A0A382ABE3</accession>
<evidence type="ECO:0000313" key="5">
    <source>
        <dbReference type="EMBL" id="SVA98704.1"/>
    </source>
</evidence>
<dbReference type="Gene3D" id="3.20.20.70">
    <property type="entry name" value="Aldolase class I"/>
    <property type="match status" value="1"/>
</dbReference>
<dbReference type="GO" id="GO:0046872">
    <property type="term" value="F:metal ion binding"/>
    <property type="evidence" value="ECO:0007669"/>
    <property type="project" value="UniProtKB-KW"/>
</dbReference>
<evidence type="ECO:0000256" key="3">
    <source>
        <dbReference type="ARBA" id="ARBA00023004"/>
    </source>
</evidence>
<feature type="non-terminal residue" evidence="5">
    <location>
        <position position="266"/>
    </location>
</feature>
<protein>
    <recommendedName>
        <fullName evidence="6">Radical SAM core domain-containing protein</fullName>
    </recommendedName>
</protein>
<dbReference type="SUPFAM" id="SSF102114">
    <property type="entry name" value="Radical SAM enzymes"/>
    <property type="match status" value="1"/>
</dbReference>
<dbReference type="EMBL" id="UINC01024650">
    <property type="protein sequence ID" value="SVA98704.1"/>
    <property type="molecule type" value="Genomic_DNA"/>
</dbReference>
<proteinExistence type="predicted"/>
<organism evidence="5">
    <name type="scientific">marine metagenome</name>
    <dbReference type="NCBI Taxonomy" id="408172"/>
    <lineage>
        <taxon>unclassified sequences</taxon>
        <taxon>metagenomes</taxon>
        <taxon>ecological metagenomes</taxon>
    </lineage>
</organism>
<dbReference type="GO" id="GO:0003824">
    <property type="term" value="F:catalytic activity"/>
    <property type="evidence" value="ECO:0007669"/>
    <property type="project" value="InterPro"/>
</dbReference>
<evidence type="ECO:0000256" key="4">
    <source>
        <dbReference type="ARBA" id="ARBA00023014"/>
    </source>
</evidence>
<sequence length="266" mass="30597">MLSIFVEASCNRYVRDECRFCHVYSPLKPILEDSREYWHMTPDIAELMAEKISSITPLKDLAKKEINLTGGEASQNPHIVEIYKVFRTISSNVRLHTNLDISSEKSKRWERLVDITRLRGRIDITLYPTVWESRQKPLLGKIIQLQNGLIVNLIYESLEDLVRQVNILLNFFSGQNEKKFAPVLELLNRFCDRLNITTETNPQCREDDFLDGMGDLENYVSCPGGFVFAVNAIPSFYVNPEGVRDMTSLPFPKDIYKVECTAVRGV</sequence>
<dbReference type="AlphaFoldDB" id="A0A382ABE3"/>
<dbReference type="InterPro" id="IPR058240">
    <property type="entry name" value="rSAM_sf"/>
</dbReference>
<evidence type="ECO:0000256" key="2">
    <source>
        <dbReference type="ARBA" id="ARBA00022723"/>
    </source>
</evidence>
<dbReference type="GO" id="GO:0051536">
    <property type="term" value="F:iron-sulfur cluster binding"/>
    <property type="evidence" value="ECO:0007669"/>
    <property type="project" value="UniProtKB-KW"/>
</dbReference>
<keyword evidence="1" id="KW-0949">S-adenosyl-L-methionine</keyword>
<dbReference type="InterPro" id="IPR007197">
    <property type="entry name" value="rSAM"/>
</dbReference>
<dbReference type="InterPro" id="IPR013785">
    <property type="entry name" value="Aldolase_TIM"/>
</dbReference>
<name>A0A382ABE3_9ZZZZ</name>
<evidence type="ECO:0000256" key="1">
    <source>
        <dbReference type="ARBA" id="ARBA00022691"/>
    </source>
</evidence>
<reference evidence="5" key="1">
    <citation type="submission" date="2018-05" db="EMBL/GenBank/DDBJ databases">
        <authorList>
            <person name="Lanie J.A."/>
            <person name="Ng W.-L."/>
            <person name="Kazmierczak K.M."/>
            <person name="Andrzejewski T.M."/>
            <person name="Davidsen T.M."/>
            <person name="Wayne K.J."/>
            <person name="Tettelin H."/>
            <person name="Glass J.I."/>
            <person name="Rusch D."/>
            <person name="Podicherti R."/>
            <person name="Tsui H.-C.T."/>
            <person name="Winkler M.E."/>
        </authorList>
    </citation>
    <scope>NUCLEOTIDE SEQUENCE</scope>
</reference>